<organism evidence="1 2">
    <name type="scientific">Gossypium lobatum</name>
    <dbReference type="NCBI Taxonomy" id="34289"/>
    <lineage>
        <taxon>Eukaryota</taxon>
        <taxon>Viridiplantae</taxon>
        <taxon>Streptophyta</taxon>
        <taxon>Embryophyta</taxon>
        <taxon>Tracheophyta</taxon>
        <taxon>Spermatophyta</taxon>
        <taxon>Magnoliopsida</taxon>
        <taxon>eudicotyledons</taxon>
        <taxon>Gunneridae</taxon>
        <taxon>Pentapetalae</taxon>
        <taxon>rosids</taxon>
        <taxon>malvids</taxon>
        <taxon>Malvales</taxon>
        <taxon>Malvaceae</taxon>
        <taxon>Malvoideae</taxon>
        <taxon>Gossypium</taxon>
    </lineage>
</organism>
<accession>A0A7J8N254</accession>
<name>A0A7J8N254_9ROSI</name>
<comment type="caution">
    <text evidence="1">The sequence shown here is derived from an EMBL/GenBank/DDBJ whole genome shotgun (WGS) entry which is preliminary data.</text>
</comment>
<gene>
    <name evidence="1" type="ORF">Golob_004669</name>
</gene>
<sequence>MSDSKVAELINTNSRLWKKELIESTFPKEVADRILRIPLAVDPHDDFLAWSGEPSGEYTVHSAYKLLQSLNEDPRAYALQTNYKGFYKKTMAT</sequence>
<dbReference type="AlphaFoldDB" id="A0A7J8N254"/>
<dbReference type="Proteomes" id="UP000593572">
    <property type="component" value="Unassembled WGS sequence"/>
</dbReference>
<reference evidence="1 2" key="1">
    <citation type="journal article" date="2019" name="Genome Biol. Evol.">
        <title>Insights into the evolution of the New World diploid cottons (Gossypium, subgenus Houzingenia) based on genome sequencing.</title>
        <authorList>
            <person name="Grover C.E."/>
            <person name="Arick M.A. 2nd"/>
            <person name="Thrash A."/>
            <person name="Conover J.L."/>
            <person name="Sanders W.S."/>
            <person name="Peterson D.G."/>
            <person name="Frelichowski J.E."/>
            <person name="Scheffler J.A."/>
            <person name="Scheffler B.E."/>
            <person name="Wendel J.F."/>
        </authorList>
    </citation>
    <scope>NUCLEOTIDE SEQUENCE [LARGE SCALE GENOMIC DNA]</scope>
    <source>
        <strain evidence="1">157</strain>
        <tissue evidence="1">Leaf</tissue>
    </source>
</reference>
<protein>
    <submittedName>
        <fullName evidence="1">Uncharacterized protein</fullName>
    </submittedName>
</protein>
<proteinExistence type="predicted"/>
<keyword evidence="2" id="KW-1185">Reference proteome</keyword>
<dbReference type="EMBL" id="JABEZX010000011">
    <property type="protein sequence ID" value="MBA0571077.1"/>
    <property type="molecule type" value="Genomic_DNA"/>
</dbReference>
<evidence type="ECO:0000313" key="2">
    <source>
        <dbReference type="Proteomes" id="UP000593572"/>
    </source>
</evidence>
<evidence type="ECO:0000313" key="1">
    <source>
        <dbReference type="EMBL" id="MBA0571077.1"/>
    </source>
</evidence>